<evidence type="ECO:0000313" key="2">
    <source>
        <dbReference type="Proteomes" id="UP000076584"/>
    </source>
</evidence>
<dbReference type="Proteomes" id="UP000076584">
    <property type="component" value="Unassembled WGS sequence"/>
</dbReference>
<sequence length="119" mass="13174">LLRETRSTGMHSGFEPNCLLMTRVAALSCISALILFVDPKPGRPIWVTKTRPYLDLELSSCHTLGNIDRRHPCPLALCCSTQHYRVASFLFASVRQSHSSKLCVYSAASQLNKHGSLTS</sequence>
<evidence type="ECO:0000313" key="1">
    <source>
        <dbReference type="EMBL" id="KZL83073.1"/>
    </source>
</evidence>
<feature type="non-terminal residue" evidence="1">
    <location>
        <position position="119"/>
    </location>
</feature>
<proteinExistence type="predicted"/>
<protein>
    <submittedName>
        <fullName evidence="1">Uncharacterized protein</fullName>
    </submittedName>
</protein>
<dbReference type="AlphaFoldDB" id="A0A167CVE2"/>
<reference evidence="1 2" key="1">
    <citation type="submission" date="2015-06" db="EMBL/GenBank/DDBJ databases">
        <title>Survival trade-offs in plant roots during colonization by closely related pathogenic and mutualistic fungi.</title>
        <authorList>
            <person name="Hacquard S."/>
            <person name="Kracher B."/>
            <person name="Hiruma K."/>
            <person name="Weinman A."/>
            <person name="Muench P."/>
            <person name="Garrido Oter R."/>
            <person name="Ver Loren van Themaat E."/>
            <person name="Dallerey J.-F."/>
            <person name="Damm U."/>
            <person name="Henrissat B."/>
            <person name="Lespinet O."/>
            <person name="Thon M."/>
            <person name="Kemen E."/>
            <person name="McHardy A.C."/>
            <person name="Schulze-Lefert P."/>
            <person name="O'Connell R.J."/>
        </authorList>
    </citation>
    <scope>NUCLEOTIDE SEQUENCE [LARGE SCALE GENOMIC DNA]</scope>
    <source>
        <strain evidence="1 2">MAFF 238704</strain>
    </source>
</reference>
<gene>
    <name evidence="1" type="ORF">CI238_09318</name>
</gene>
<name>A0A167CVE2_COLIC</name>
<dbReference type="EMBL" id="LFIW01001216">
    <property type="protein sequence ID" value="KZL83073.1"/>
    <property type="molecule type" value="Genomic_DNA"/>
</dbReference>
<comment type="caution">
    <text evidence="1">The sequence shown here is derived from an EMBL/GenBank/DDBJ whole genome shotgun (WGS) entry which is preliminary data.</text>
</comment>
<accession>A0A167CVE2</accession>
<organism evidence="1 2">
    <name type="scientific">Colletotrichum incanum</name>
    <name type="common">Soybean anthracnose fungus</name>
    <dbReference type="NCBI Taxonomy" id="1573173"/>
    <lineage>
        <taxon>Eukaryota</taxon>
        <taxon>Fungi</taxon>
        <taxon>Dikarya</taxon>
        <taxon>Ascomycota</taxon>
        <taxon>Pezizomycotina</taxon>
        <taxon>Sordariomycetes</taxon>
        <taxon>Hypocreomycetidae</taxon>
        <taxon>Glomerellales</taxon>
        <taxon>Glomerellaceae</taxon>
        <taxon>Colletotrichum</taxon>
        <taxon>Colletotrichum spaethianum species complex</taxon>
    </lineage>
</organism>
<feature type="non-terminal residue" evidence="1">
    <location>
        <position position="1"/>
    </location>
</feature>
<keyword evidence="2" id="KW-1185">Reference proteome</keyword>